<dbReference type="AlphaFoldDB" id="A0AAW7AEX9"/>
<dbReference type="InterPro" id="IPR016181">
    <property type="entry name" value="Acyl_CoA_acyltransferase"/>
</dbReference>
<reference evidence="2" key="1">
    <citation type="journal article" date="2023" name="Int. J. Mol. Sci.">
        <title>Antibiotic Resistance/Susceptibility Profiles of Staphylococcus equorum Strains from Cheese, and Genome Analysis for Antibiotic Resistance Genes.</title>
        <authorList>
            <person name="Vazquez L."/>
            <person name="Srednik M.E."/>
            <person name="Rodriguez J."/>
            <person name="Florez A.B."/>
            <person name="Mayo B."/>
        </authorList>
    </citation>
    <scope>NUCLEOTIDE SEQUENCE</scope>
    <source>
        <strain evidence="2">5A3I</strain>
    </source>
</reference>
<evidence type="ECO:0000313" key="3">
    <source>
        <dbReference type="Proteomes" id="UP001174037"/>
    </source>
</evidence>
<dbReference type="PROSITE" id="PS51186">
    <property type="entry name" value="GNAT"/>
    <property type="match status" value="1"/>
</dbReference>
<evidence type="ECO:0000313" key="2">
    <source>
        <dbReference type="EMBL" id="MDK9864626.1"/>
    </source>
</evidence>
<proteinExistence type="predicted"/>
<feature type="domain" description="N-acetyltransferase" evidence="1">
    <location>
        <begin position="19"/>
        <end position="170"/>
    </location>
</feature>
<dbReference type="EMBL" id="JARGCK010000001">
    <property type="protein sequence ID" value="MDK9864626.1"/>
    <property type="molecule type" value="Genomic_DNA"/>
</dbReference>
<dbReference type="Gene3D" id="3.40.630.30">
    <property type="match status" value="1"/>
</dbReference>
<dbReference type="Proteomes" id="UP001174037">
    <property type="component" value="Unassembled WGS sequence"/>
</dbReference>
<name>A0AAW7AEX9_9STAP</name>
<accession>A0AAW7AEX9</accession>
<protein>
    <submittedName>
        <fullName evidence="2">GNAT family N-acetyltransferase</fullName>
    </submittedName>
</protein>
<reference evidence="2" key="2">
    <citation type="submission" date="2023-03" db="EMBL/GenBank/DDBJ databases">
        <authorList>
            <person name="Vazquez L."/>
            <person name="Rodriguez J."/>
            <person name="Mayo B."/>
            <person name="Florez A.B."/>
        </authorList>
    </citation>
    <scope>NUCLEOTIDE SEQUENCE</scope>
    <source>
        <strain evidence="2">5A3I</strain>
    </source>
</reference>
<dbReference type="RefSeq" id="WP_285322732.1">
    <property type="nucleotide sequence ID" value="NZ_JARGCK010000001.1"/>
</dbReference>
<dbReference type="InterPro" id="IPR000182">
    <property type="entry name" value="GNAT_dom"/>
</dbReference>
<comment type="caution">
    <text evidence="2">The sequence shown here is derived from an EMBL/GenBank/DDBJ whole genome shotgun (WGS) entry which is preliminary data.</text>
</comment>
<dbReference type="SUPFAM" id="SSF55729">
    <property type="entry name" value="Acyl-CoA N-acyltransferases (Nat)"/>
    <property type="match status" value="1"/>
</dbReference>
<organism evidence="2 3">
    <name type="scientific">Staphylococcus equorum</name>
    <dbReference type="NCBI Taxonomy" id="246432"/>
    <lineage>
        <taxon>Bacteria</taxon>
        <taxon>Bacillati</taxon>
        <taxon>Bacillota</taxon>
        <taxon>Bacilli</taxon>
        <taxon>Bacillales</taxon>
        <taxon>Staphylococcaceae</taxon>
        <taxon>Staphylococcus</taxon>
    </lineage>
</organism>
<sequence>MENIKVQMMRTQLDDIPQYDVPKGDEKLWAYIETLAGEFTTEEMALKRFNKEFGNHVTEMEQRCIFIENEQREVVGTTTAWYGNLGDDTQMMGRIHWVGIIPAYQGKKLSKPLLSAAMNILALYHDKAYLTSQTISYKAINMYLEFGFKPVQLDENYHKAWQLLAQKLNENRGGNKQSKFEILIAYFRPTRLI</sequence>
<dbReference type="GO" id="GO:0016747">
    <property type="term" value="F:acyltransferase activity, transferring groups other than amino-acyl groups"/>
    <property type="evidence" value="ECO:0007669"/>
    <property type="project" value="InterPro"/>
</dbReference>
<dbReference type="CDD" id="cd04301">
    <property type="entry name" value="NAT_SF"/>
    <property type="match status" value="1"/>
</dbReference>
<dbReference type="Pfam" id="PF00583">
    <property type="entry name" value="Acetyltransf_1"/>
    <property type="match status" value="1"/>
</dbReference>
<evidence type="ECO:0000259" key="1">
    <source>
        <dbReference type="PROSITE" id="PS51186"/>
    </source>
</evidence>
<gene>
    <name evidence="2" type="ORF">P1A27_01420</name>
</gene>